<dbReference type="InterPro" id="IPR036950">
    <property type="entry name" value="PBP_transglycosylase"/>
</dbReference>
<keyword evidence="10" id="KW-0511">Multifunctional enzyme</keyword>
<keyword evidence="9" id="KW-0573">Peptidoglycan synthesis</keyword>
<dbReference type="Gene3D" id="3.40.710.10">
    <property type="entry name" value="DD-peptidase/beta-lactamase superfamily"/>
    <property type="match status" value="1"/>
</dbReference>
<dbReference type="GO" id="GO:0008955">
    <property type="term" value="F:peptidoglycan glycosyltransferase activity"/>
    <property type="evidence" value="ECO:0007669"/>
    <property type="project" value="UniProtKB-EC"/>
</dbReference>
<dbReference type="GeneID" id="40828478"/>
<dbReference type="GO" id="GO:0071555">
    <property type="term" value="P:cell wall organization"/>
    <property type="evidence" value="ECO:0007669"/>
    <property type="project" value="UniProtKB-KW"/>
</dbReference>
<dbReference type="STRING" id="1196353.SAMN05444921_10341"/>
<dbReference type="PANTHER" id="PTHR32282:SF34">
    <property type="entry name" value="PENICILLIN-BINDING PROTEIN 1A"/>
    <property type="match status" value="1"/>
</dbReference>
<dbReference type="InterPro" id="IPR001460">
    <property type="entry name" value="PCN-bd_Tpept"/>
</dbReference>
<dbReference type="RefSeq" id="WP_093652738.1">
    <property type="nucleotide sequence ID" value="NZ_FNHI01000003.1"/>
</dbReference>
<evidence type="ECO:0000256" key="10">
    <source>
        <dbReference type="ARBA" id="ARBA00023268"/>
    </source>
</evidence>
<dbReference type="Pfam" id="PF00905">
    <property type="entry name" value="Transpeptidase"/>
    <property type="match status" value="1"/>
</dbReference>
<evidence type="ECO:0000313" key="18">
    <source>
        <dbReference type="Proteomes" id="UP000199063"/>
    </source>
</evidence>
<dbReference type="GO" id="GO:0009252">
    <property type="term" value="P:peptidoglycan biosynthetic process"/>
    <property type="evidence" value="ECO:0007669"/>
    <property type="project" value="UniProtKB-KW"/>
</dbReference>
<dbReference type="GO" id="GO:0008360">
    <property type="term" value="P:regulation of cell shape"/>
    <property type="evidence" value="ECO:0007669"/>
    <property type="project" value="UniProtKB-KW"/>
</dbReference>
<evidence type="ECO:0000313" key="17">
    <source>
        <dbReference type="EMBL" id="SDM01817.1"/>
    </source>
</evidence>
<protein>
    <submittedName>
        <fullName evidence="17">Membrane carboxypeptidase (Penicillin-binding protein)</fullName>
    </submittedName>
</protein>
<dbReference type="GO" id="GO:0008658">
    <property type="term" value="F:penicillin binding"/>
    <property type="evidence" value="ECO:0007669"/>
    <property type="project" value="InterPro"/>
</dbReference>
<dbReference type="FunFam" id="1.10.3810.10:FF:000001">
    <property type="entry name" value="Penicillin-binding protein 1A"/>
    <property type="match status" value="1"/>
</dbReference>
<dbReference type="GO" id="GO:0006508">
    <property type="term" value="P:proteolysis"/>
    <property type="evidence" value="ECO:0007669"/>
    <property type="project" value="UniProtKB-KW"/>
</dbReference>
<comment type="similarity">
    <text evidence="2">In the N-terminal section; belongs to the glycosyltransferase 51 family.</text>
</comment>
<feature type="region of interest" description="Disordered" evidence="14">
    <location>
        <begin position="663"/>
        <end position="683"/>
    </location>
</feature>
<keyword evidence="7" id="KW-0378">Hydrolase</keyword>
<dbReference type="PANTHER" id="PTHR32282">
    <property type="entry name" value="BINDING PROTEIN TRANSPEPTIDASE, PUTATIVE-RELATED"/>
    <property type="match status" value="1"/>
</dbReference>
<evidence type="ECO:0000256" key="8">
    <source>
        <dbReference type="ARBA" id="ARBA00022960"/>
    </source>
</evidence>
<dbReference type="InterPro" id="IPR012338">
    <property type="entry name" value="Beta-lactam/transpept-like"/>
</dbReference>
<dbReference type="InterPro" id="IPR023346">
    <property type="entry name" value="Lysozyme-like_dom_sf"/>
</dbReference>
<dbReference type="OrthoDB" id="8865355at2"/>
<dbReference type="SUPFAM" id="SSF53955">
    <property type="entry name" value="Lysozyme-like"/>
    <property type="match status" value="1"/>
</dbReference>
<keyword evidence="11" id="KW-0961">Cell wall biogenesis/degradation</keyword>
<gene>
    <name evidence="17" type="ORF">SAMN05444921_10341</name>
</gene>
<reference evidence="18" key="1">
    <citation type="submission" date="2016-10" db="EMBL/GenBank/DDBJ databases">
        <authorList>
            <person name="Varghese N."/>
            <person name="Submissions S."/>
        </authorList>
    </citation>
    <scope>NUCLEOTIDE SEQUENCE [LARGE SCALE GENOMIC DNA]</scope>
    <source>
        <strain evidence="18">CGMCC 4.7042</strain>
    </source>
</reference>
<evidence type="ECO:0000256" key="13">
    <source>
        <dbReference type="ARBA" id="ARBA00049902"/>
    </source>
</evidence>
<evidence type="ECO:0000256" key="7">
    <source>
        <dbReference type="ARBA" id="ARBA00022801"/>
    </source>
</evidence>
<evidence type="ECO:0000256" key="4">
    <source>
        <dbReference type="ARBA" id="ARBA00022670"/>
    </source>
</evidence>
<evidence type="ECO:0000256" key="1">
    <source>
        <dbReference type="ARBA" id="ARBA00007090"/>
    </source>
</evidence>
<evidence type="ECO:0000259" key="16">
    <source>
        <dbReference type="Pfam" id="PF00912"/>
    </source>
</evidence>
<dbReference type="AlphaFoldDB" id="A0A1G9PUA0"/>
<accession>A0A1G9PUA0</accession>
<evidence type="ECO:0000256" key="5">
    <source>
        <dbReference type="ARBA" id="ARBA00022676"/>
    </source>
</evidence>
<comment type="catalytic activity">
    <reaction evidence="13">
        <text>[GlcNAc-(1-&gt;4)-Mur2Ac(oyl-L-Ala-gamma-D-Glu-L-Lys-D-Ala-D-Ala)](n)-di-trans,octa-cis-undecaprenyl diphosphate + beta-D-GlcNAc-(1-&gt;4)-Mur2Ac(oyl-L-Ala-gamma-D-Glu-L-Lys-D-Ala-D-Ala)-di-trans,octa-cis-undecaprenyl diphosphate = [GlcNAc-(1-&gt;4)-Mur2Ac(oyl-L-Ala-gamma-D-Glu-L-Lys-D-Ala-D-Ala)](n+1)-di-trans,octa-cis-undecaprenyl diphosphate + di-trans,octa-cis-undecaprenyl diphosphate + H(+)</text>
        <dbReference type="Rhea" id="RHEA:23708"/>
        <dbReference type="Rhea" id="RHEA-COMP:9602"/>
        <dbReference type="Rhea" id="RHEA-COMP:9603"/>
        <dbReference type="ChEBI" id="CHEBI:15378"/>
        <dbReference type="ChEBI" id="CHEBI:58405"/>
        <dbReference type="ChEBI" id="CHEBI:60033"/>
        <dbReference type="ChEBI" id="CHEBI:78435"/>
        <dbReference type="EC" id="2.4.99.28"/>
    </reaction>
</comment>
<dbReference type="InterPro" id="IPR001264">
    <property type="entry name" value="Glyco_trans_51"/>
</dbReference>
<evidence type="ECO:0000256" key="9">
    <source>
        <dbReference type="ARBA" id="ARBA00022984"/>
    </source>
</evidence>
<evidence type="ECO:0000256" key="11">
    <source>
        <dbReference type="ARBA" id="ARBA00023316"/>
    </source>
</evidence>
<keyword evidence="4" id="KW-0645">Protease</keyword>
<dbReference type="GO" id="GO:0030288">
    <property type="term" value="C:outer membrane-bounded periplasmic space"/>
    <property type="evidence" value="ECO:0007669"/>
    <property type="project" value="TreeGrafter"/>
</dbReference>
<dbReference type="Proteomes" id="UP000199063">
    <property type="component" value="Unassembled WGS sequence"/>
</dbReference>
<organism evidence="17 18">
    <name type="scientific">Streptomyces wuyuanensis</name>
    <dbReference type="NCBI Taxonomy" id="1196353"/>
    <lineage>
        <taxon>Bacteria</taxon>
        <taxon>Bacillati</taxon>
        <taxon>Actinomycetota</taxon>
        <taxon>Actinomycetes</taxon>
        <taxon>Kitasatosporales</taxon>
        <taxon>Streptomycetaceae</taxon>
        <taxon>Streptomyces</taxon>
    </lineage>
</organism>
<dbReference type="GO" id="GO:0009002">
    <property type="term" value="F:serine-type D-Ala-D-Ala carboxypeptidase activity"/>
    <property type="evidence" value="ECO:0007669"/>
    <property type="project" value="UniProtKB-EC"/>
</dbReference>
<dbReference type="Pfam" id="PF00912">
    <property type="entry name" value="Transgly"/>
    <property type="match status" value="1"/>
</dbReference>
<feature type="domain" description="Penicillin-binding protein transpeptidase" evidence="15">
    <location>
        <begin position="364"/>
        <end position="577"/>
    </location>
</feature>
<keyword evidence="18" id="KW-1185">Reference proteome</keyword>
<evidence type="ECO:0000256" key="14">
    <source>
        <dbReference type="SAM" id="MobiDB-lite"/>
    </source>
</evidence>
<keyword evidence="5" id="KW-0328">Glycosyltransferase</keyword>
<sequence length="683" mass="72912">MSEEPQPSRSRLRRSVPRRRIDYPRRGRQGFRRWLPSWKLLLGAFSAVVVGLLALFAAVYAYVDIPSENAAARQEANVYYWADGSQMVSVGAVNRQNVPLSRIPVSVRNAAIAAENAGFYEDSGVSFSGLARAVANMARGEETQGGSTITQQYVKNTYLSQEQTVSRKVQEFCIALKLDSRKTKDDILQGYLNTSWFGRGAYGIQAASNAYYGIAADKLNPSQGAFLAALLKGGNDYDPALGASHRKRAAERWSWILDRQVELGMMSQDERARYTVFPAPRPQSKSTNLSGQTGYLVDIAKRYVKKRTNLSDADLDRGGYRIHTTFDRAAVQQLERSVQDTLRRHIDPKTRAADRHVQVGAASVRPDDGAIVAVYGGPDATAHFTNNADTSGVPAGSVFKPFVLAAALQHGAVADDGSVRAVSTESAFDESGRLTTGLPPVRQDGTFVSPLAGPGGFLTLRKAMAAGLNVPFERLGSATGLARVEDMAVGAGMLRSSMAPRTGEFSLGTSSPSAIRVAGSYATFASEGVRHEPYSVTKVLRGDESVAGLTVPASRRVMNPEVALGVTSVLEDTAFGTAAAPAATALGRFAVAATGRHDTQRAAWFAGYNGNLSTAVTMFRSQPGKPLLPMAGTGGEGTVRGSLFPAQIWADYMTSDSLRKMAPRPVAAAEATPEAAPTTTSPG</sequence>
<evidence type="ECO:0000256" key="3">
    <source>
        <dbReference type="ARBA" id="ARBA00022645"/>
    </source>
</evidence>
<evidence type="ECO:0000259" key="15">
    <source>
        <dbReference type="Pfam" id="PF00905"/>
    </source>
</evidence>
<keyword evidence="8" id="KW-0133">Cell shape</keyword>
<comment type="similarity">
    <text evidence="1">In the C-terminal section; belongs to the transpeptidase family.</text>
</comment>
<keyword evidence="3 17" id="KW-0121">Carboxypeptidase</keyword>
<evidence type="ECO:0000256" key="12">
    <source>
        <dbReference type="ARBA" id="ARBA00034000"/>
    </source>
</evidence>
<name>A0A1G9PUA0_9ACTN</name>
<dbReference type="SUPFAM" id="SSF56601">
    <property type="entry name" value="beta-lactamase/transpeptidase-like"/>
    <property type="match status" value="1"/>
</dbReference>
<evidence type="ECO:0000256" key="2">
    <source>
        <dbReference type="ARBA" id="ARBA00007739"/>
    </source>
</evidence>
<dbReference type="EMBL" id="FNHI01000003">
    <property type="protein sequence ID" value="SDM01817.1"/>
    <property type="molecule type" value="Genomic_DNA"/>
</dbReference>
<proteinExistence type="inferred from homology"/>
<evidence type="ECO:0000256" key="6">
    <source>
        <dbReference type="ARBA" id="ARBA00022679"/>
    </source>
</evidence>
<dbReference type="InterPro" id="IPR050396">
    <property type="entry name" value="Glycosyltr_51/Transpeptidase"/>
</dbReference>
<comment type="catalytic activity">
    <reaction evidence="12">
        <text>Preferential cleavage: (Ac)2-L-Lys-D-Ala-|-D-Ala. Also transpeptidation of peptidyl-alanyl moieties that are N-acyl substituents of D-alanine.</text>
        <dbReference type="EC" id="3.4.16.4"/>
    </reaction>
</comment>
<feature type="domain" description="Glycosyl transferase family 51" evidence="16">
    <location>
        <begin position="89"/>
        <end position="259"/>
    </location>
</feature>
<dbReference type="Gene3D" id="1.10.3810.10">
    <property type="entry name" value="Biosynthetic peptidoglycan transglycosylase-like"/>
    <property type="match status" value="1"/>
</dbReference>
<keyword evidence="6" id="KW-0808">Transferase</keyword>